<dbReference type="SUPFAM" id="SSF81383">
    <property type="entry name" value="F-box domain"/>
    <property type="match status" value="1"/>
</dbReference>
<dbReference type="InterPro" id="IPR001810">
    <property type="entry name" value="F-box_dom"/>
</dbReference>
<dbReference type="InterPro" id="IPR036047">
    <property type="entry name" value="F-box-like_dom_sf"/>
</dbReference>
<organism evidence="2 3">
    <name type="scientific">Saccoglossus kowalevskii</name>
    <name type="common">Acorn worm</name>
    <dbReference type="NCBI Taxonomy" id="10224"/>
    <lineage>
        <taxon>Eukaryota</taxon>
        <taxon>Metazoa</taxon>
        <taxon>Hemichordata</taxon>
        <taxon>Enteropneusta</taxon>
        <taxon>Harrimaniidae</taxon>
        <taxon>Saccoglossus</taxon>
    </lineage>
</organism>
<dbReference type="CDD" id="cd09917">
    <property type="entry name" value="F-box_SF"/>
    <property type="match status" value="1"/>
</dbReference>
<keyword evidence="2" id="KW-1185">Reference proteome</keyword>
<dbReference type="Pfam" id="PF12937">
    <property type="entry name" value="F-box-like"/>
    <property type="match status" value="1"/>
</dbReference>
<dbReference type="Proteomes" id="UP000694865">
    <property type="component" value="Unplaced"/>
</dbReference>
<protein>
    <submittedName>
        <fullName evidence="3">Uncharacterized protein LOC102805915</fullName>
    </submittedName>
</protein>
<dbReference type="RefSeq" id="XP_006823526.1">
    <property type="nucleotide sequence ID" value="XM_006823463.1"/>
</dbReference>
<dbReference type="Gene3D" id="1.20.1280.50">
    <property type="match status" value="1"/>
</dbReference>
<accession>A0ABM0MU35</accession>
<sequence>MAGVLSDEVVLLEIFRNLDVYNLCQAELVCSRWKDIASCNSVWKQKVEILCKSRKTKPYLGRAADWKTRYKQLVCGRLYPRLVPKQARKPTFEENLSSLQTAPSSDFIELMVKSKRPIKEFIQFATGKKYIVGNAYYLHTKAETICATKKILLRDKKTQHIYYGSAVRELIGLVKGTADWNLHPSKFDPRITDNYHIFVQSKSVGRMLVPRTQLLYKTKSEETNER</sequence>
<dbReference type="GeneID" id="102805915"/>
<name>A0ABM0MU35_SACKO</name>
<evidence type="ECO:0000259" key="1">
    <source>
        <dbReference type="Pfam" id="PF12937"/>
    </source>
</evidence>
<gene>
    <name evidence="3" type="primary">LOC102805915</name>
</gene>
<proteinExistence type="predicted"/>
<reference evidence="3" key="1">
    <citation type="submission" date="2025-08" db="UniProtKB">
        <authorList>
            <consortium name="RefSeq"/>
        </authorList>
    </citation>
    <scope>IDENTIFICATION</scope>
    <source>
        <tissue evidence="3">Testes</tissue>
    </source>
</reference>
<feature type="domain" description="F-box" evidence="1">
    <location>
        <begin position="10"/>
        <end position="45"/>
    </location>
</feature>
<evidence type="ECO:0000313" key="3">
    <source>
        <dbReference type="RefSeq" id="XP_006823526.1"/>
    </source>
</evidence>
<evidence type="ECO:0000313" key="2">
    <source>
        <dbReference type="Proteomes" id="UP000694865"/>
    </source>
</evidence>